<evidence type="ECO:0000256" key="5">
    <source>
        <dbReference type="ARBA" id="ARBA00023136"/>
    </source>
</evidence>
<organism evidence="7 8">
    <name type="scientific">Streptacidiphilus jeojiensis</name>
    <dbReference type="NCBI Taxonomy" id="3229225"/>
    <lineage>
        <taxon>Bacteria</taxon>
        <taxon>Bacillati</taxon>
        <taxon>Actinomycetota</taxon>
        <taxon>Actinomycetes</taxon>
        <taxon>Kitasatosporales</taxon>
        <taxon>Streptomycetaceae</taxon>
        <taxon>Streptacidiphilus</taxon>
    </lineage>
</organism>
<dbReference type="Gene3D" id="1.20.1740.10">
    <property type="entry name" value="Amino acid/polyamine transporter I"/>
    <property type="match status" value="1"/>
</dbReference>
<protein>
    <submittedName>
        <fullName evidence="7">APC family permease</fullName>
    </submittedName>
</protein>
<feature type="transmembrane region" description="Helical" evidence="6">
    <location>
        <begin position="296"/>
        <end position="317"/>
    </location>
</feature>
<sequence length="489" mass="49345">MPENRPARHPSAAPSGSLAKDALSALETFGQSLAATGPSIAIGGTIPAVYLTAGSGALWSVLIGTAIALLVAYVVAQFARRAVGAGSLYSYVALGLGRGPAFATGWGIVVGYVGIAAACLVGAAVYLGALLGSAGIAATGTAAQLALLVAVTVPAAVLPVRGVRLSARVGILLEAVSLAVILIALIATVTHYGLHFDTDQLTARGASLNSIMLGAVLAVAIFVGFESAGSLGAEARNPHRSIPRAILGTVLGAGVLYLISTYIQVLGFDATAKLASSAAPLNELTKAAGVGWLSPVLNLGIVVSAVACGSASINAAARSVYSLSREGVLPGFLGRVHPRHRTPHTGIYLLAAVSGALPIGLIAAGGAELSVYAWTAAFGTFGYLLAYLLAALALPRYLHRRGLLTPGPTLAAALAVPVILYVTYKNLVPVPAWPVNLLPYVFAGVVLAGLAGYGLLHRRDPARARQLGSLVEDTAATATAAATEEVPAR</sequence>
<dbReference type="PANTHER" id="PTHR42770">
    <property type="entry name" value="AMINO ACID TRANSPORTER-RELATED"/>
    <property type="match status" value="1"/>
</dbReference>
<keyword evidence="5 6" id="KW-0472">Membrane</keyword>
<feature type="transmembrane region" description="Helical" evidence="6">
    <location>
        <begin position="436"/>
        <end position="456"/>
    </location>
</feature>
<feature type="transmembrane region" description="Helical" evidence="6">
    <location>
        <begin position="403"/>
        <end position="424"/>
    </location>
</feature>
<feature type="transmembrane region" description="Helical" evidence="6">
    <location>
        <begin position="100"/>
        <end position="129"/>
    </location>
</feature>
<evidence type="ECO:0000256" key="2">
    <source>
        <dbReference type="ARBA" id="ARBA00022475"/>
    </source>
</evidence>
<keyword evidence="8" id="KW-1185">Reference proteome</keyword>
<comment type="caution">
    <text evidence="7">The sequence shown here is derived from an EMBL/GenBank/DDBJ whole genome shotgun (WGS) entry which is preliminary data.</text>
</comment>
<evidence type="ECO:0000313" key="7">
    <source>
        <dbReference type="EMBL" id="MFC1437122.1"/>
    </source>
</evidence>
<dbReference type="EMBL" id="JBEUKS010000001">
    <property type="protein sequence ID" value="MFC1437122.1"/>
    <property type="molecule type" value="Genomic_DNA"/>
</dbReference>
<feature type="transmembrane region" description="Helical" evidence="6">
    <location>
        <begin position="345"/>
        <end position="365"/>
    </location>
</feature>
<dbReference type="Proteomes" id="UP001592581">
    <property type="component" value="Unassembled WGS sequence"/>
</dbReference>
<keyword evidence="3 6" id="KW-0812">Transmembrane</keyword>
<evidence type="ECO:0000313" key="8">
    <source>
        <dbReference type="Proteomes" id="UP001592581"/>
    </source>
</evidence>
<gene>
    <name evidence="7" type="ORF">ABUW04_02540</name>
</gene>
<dbReference type="RefSeq" id="WP_380562233.1">
    <property type="nucleotide sequence ID" value="NZ_JBEUKS010000001.1"/>
</dbReference>
<dbReference type="InterPro" id="IPR050367">
    <property type="entry name" value="APC_superfamily"/>
</dbReference>
<evidence type="ECO:0000256" key="3">
    <source>
        <dbReference type="ARBA" id="ARBA00022692"/>
    </source>
</evidence>
<comment type="subcellular location">
    <subcellularLocation>
        <location evidence="1">Cell membrane</location>
        <topology evidence="1">Multi-pass membrane protein</topology>
    </subcellularLocation>
</comment>
<feature type="transmembrane region" description="Helical" evidence="6">
    <location>
        <begin position="135"/>
        <end position="158"/>
    </location>
</feature>
<evidence type="ECO:0000256" key="1">
    <source>
        <dbReference type="ARBA" id="ARBA00004651"/>
    </source>
</evidence>
<feature type="transmembrane region" description="Helical" evidence="6">
    <location>
        <begin position="170"/>
        <end position="194"/>
    </location>
</feature>
<proteinExistence type="predicted"/>
<dbReference type="InterPro" id="IPR002293">
    <property type="entry name" value="AA/rel_permease1"/>
</dbReference>
<keyword evidence="4 6" id="KW-1133">Transmembrane helix</keyword>
<dbReference type="PANTHER" id="PTHR42770:SF16">
    <property type="entry name" value="AMINO ACID PERMEASE"/>
    <property type="match status" value="1"/>
</dbReference>
<feature type="transmembrane region" description="Helical" evidence="6">
    <location>
        <begin position="371"/>
        <end position="394"/>
    </location>
</feature>
<feature type="transmembrane region" description="Helical" evidence="6">
    <location>
        <begin position="206"/>
        <end position="225"/>
    </location>
</feature>
<reference evidence="7 8" key="1">
    <citation type="submission" date="2024-06" db="EMBL/GenBank/DDBJ databases">
        <authorList>
            <person name="Lee S.D."/>
        </authorList>
    </citation>
    <scope>NUCLEOTIDE SEQUENCE [LARGE SCALE GENOMIC DNA]</scope>
    <source>
        <strain evidence="7 8">N1-10</strain>
    </source>
</reference>
<dbReference type="Pfam" id="PF13520">
    <property type="entry name" value="AA_permease_2"/>
    <property type="match status" value="1"/>
</dbReference>
<dbReference type="PIRSF" id="PIRSF006060">
    <property type="entry name" value="AA_transporter"/>
    <property type="match status" value="1"/>
</dbReference>
<feature type="transmembrane region" description="Helical" evidence="6">
    <location>
        <begin position="57"/>
        <end position="79"/>
    </location>
</feature>
<evidence type="ECO:0000256" key="6">
    <source>
        <dbReference type="SAM" id="Phobius"/>
    </source>
</evidence>
<keyword evidence="2" id="KW-1003">Cell membrane</keyword>
<accession>A0ABV6XGK9</accession>
<evidence type="ECO:0000256" key="4">
    <source>
        <dbReference type="ARBA" id="ARBA00022989"/>
    </source>
</evidence>
<feature type="transmembrane region" description="Helical" evidence="6">
    <location>
        <begin position="245"/>
        <end position="265"/>
    </location>
</feature>
<name>A0ABV6XGK9_9ACTN</name>